<dbReference type="AlphaFoldDB" id="W6MVK0"/>
<sequence>MSSECPANFVTYRLLPPPAFRSYCPLNMSTCNTNRSIASIRTSKPATTSAQDSVATTGYASLYQRLILQSKCEPSLDQSAEDAPRTSEPLSIHTAKPVDLSHT</sequence>
<dbReference type="HOGENOM" id="CLU_2264163_0_0_1"/>
<gene>
    <name evidence="2" type="ORF">KUCA_T00002327001</name>
</gene>
<dbReference type="GeneID" id="34519749"/>
<evidence type="ECO:0000256" key="1">
    <source>
        <dbReference type="SAM" id="MobiDB-lite"/>
    </source>
</evidence>
<name>W6MVK0_9ASCO</name>
<protein>
    <submittedName>
        <fullName evidence="2">Uncharacterized protein</fullName>
    </submittedName>
</protein>
<reference evidence="2" key="1">
    <citation type="submission" date="2013-12" db="EMBL/GenBank/DDBJ databases">
        <authorList>
            <person name="Genoscope - CEA"/>
        </authorList>
    </citation>
    <scope>NUCLEOTIDE SEQUENCE</scope>
    <source>
        <strain evidence="2">CBS 1993</strain>
    </source>
</reference>
<evidence type="ECO:0000313" key="2">
    <source>
        <dbReference type="EMBL" id="CDK26355.1"/>
    </source>
</evidence>
<dbReference type="EMBL" id="HG793127">
    <property type="protein sequence ID" value="CDK26355.1"/>
    <property type="molecule type" value="Genomic_DNA"/>
</dbReference>
<keyword evidence="3" id="KW-1185">Reference proteome</keyword>
<evidence type="ECO:0000313" key="3">
    <source>
        <dbReference type="Proteomes" id="UP000019384"/>
    </source>
</evidence>
<proteinExistence type="predicted"/>
<accession>W6MVK0</accession>
<dbReference type="RefSeq" id="XP_022458361.1">
    <property type="nucleotide sequence ID" value="XM_022602568.1"/>
</dbReference>
<dbReference type="Proteomes" id="UP000019384">
    <property type="component" value="Unassembled WGS sequence"/>
</dbReference>
<organism evidence="2 3">
    <name type="scientific">Kuraishia capsulata CBS 1993</name>
    <dbReference type="NCBI Taxonomy" id="1382522"/>
    <lineage>
        <taxon>Eukaryota</taxon>
        <taxon>Fungi</taxon>
        <taxon>Dikarya</taxon>
        <taxon>Ascomycota</taxon>
        <taxon>Saccharomycotina</taxon>
        <taxon>Pichiomycetes</taxon>
        <taxon>Pichiales</taxon>
        <taxon>Pichiaceae</taxon>
        <taxon>Kuraishia</taxon>
    </lineage>
</organism>
<reference evidence="2" key="2">
    <citation type="submission" date="2014-02" db="EMBL/GenBank/DDBJ databases">
        <title>Complete DNA sequence of /Kuraishia capsulata/ illustrates novel genomic features among budding yeasts (/Saccharomycotina/).</title>
        <authorList>
            <person name="Morales L."/>
            <person name="Noel B."/>
            <person name="Porcel B."/>
            <person name="Marcet-Houben M."/>
            <person name="Hullo M-F."/>
            <person name="Sacerdot C."/>
            <person name="Tekaia F."/>
            <person name="Leh-Louis V."/>
            <person name="Despons L."/>
            <person name="Khanna V."/>
            <person name="Aury J-M."/>
            <person name="Barbe V."/>
            <person name="Couloux A."/>
            <person name="Labadie K."/>
            <person name="Pelletier E."/>
            <person name="Souciet J-L."/>
            <person name="Boekhout T."/>
            <person name="Gabaldon T."/>
            <person name="Wincker P."/>
            <person name="Dujon B."/>
        </authorList>
    </citation>
    <scope>NUCLEOTIDE SEQUENCE</scope>
    <source>
        <strain evidence="2">CBS 1993</strain>
    </source>
</reference>
<feature type="region of interest" description="Disordered" evidence="1">
    <location>
        <begin position="74"/>
        <end position="103"/>
    </location>
</feature>